<dbReference type="EMBL" id="KV441492">
    <property type="protein sequence ID" value="OAG15791.1"/>
    <property type="molecule type" value="Genomic_DNA"/>
</dbReference>
<feature type="transmembrane region" description="Helical" evidence="2">
    <location>
        <begin position="73"/>
        <end position="90"/>
    </location>
</feature>
<name>A0A177D959_ALTAL</name>
<protein>
    <submittedName>
        <fullName evidence="3">Uncharacterized protein</fullName>
    </submittedName>
</protein>
<evidence type="ECO:0000256" key="1">
    <source>
        <dbReference type="SAM" id="MobiDB-lite"/>
    </source>
</evidence>
<keyword evidence="4" id="KW-1185">Reference proteome</keyword>
<sequence length="167" mass="19192">MAGLVSCKNELHTMLPKQPSPPRSPSLDSFPSALPSRAGTPSTTSTEAEYRPRYTPHRHDEPINFFKIDNRPVAIAMTVLFVLEIFSIIYWEMYDLSSILFLPPVASICAVQWEKYRRRRHNRAIRDDEADIGLMYEDEELEDGMNLYGVELRIDESLSLGKQQEIC</sequence>
<organism evidence="3 4">
    <name type="scientific">Alternaria alternata</name>
    <name type="common">Alternaria rot fungus</name>
    <name type="synonym">Torula alternata</name>
    <dbReference type="NCBI Taxonomy" id="5599"/>
    <lineage>
        <taxon>Eukaryota</taxon>
        <taxon>Fungi</taxon>
        <taxon>Dikarya</taxon>
        <taxon>Ascomycota</taxon>
        <taxon>Pezizomycotina</taxon>
        <taxon>Dothideomycetes</taxon>
        <taxon>Pleosporomycetidae</taxon>
        <taxon>Pleosporales</taxon>
        <taxon>Pleosporineae</taxon>
        <taxon>Pleosporaceae</taxon>
        <taxon>Alternaria</taxon>
        <taxon>Alternaria sect. Alternaria</taxon>
        <taxon>Alternaria alternata complex</taxon>
    </lineage>
</organism>
<proteinExistence type="predicted"/>
<dbReference type="RefSeq" id="XP_018381212.1">
    <property type="nucleotide sequence ID" value="XM_018528844.1"/>
</dbReference>
<keyword evidence="2" id="KW-0472">Membrane</keyword>
<dbReference type="GeneID" id="29114438"/>
<evidence type="ECO:0000313" key="4">
    <source>
        <dbReference type="Proteomes" id="UP000077248"/>
    </source>
</evidence>
<keyword evidence="2" id="KW-0812">Transmembrane</keyword>
<feature type="region of interest" description="Disordered" evidence="1">
    <location>
        <begin position="13"/>
        <end position="54"/>
    </location>
</feature>
<dbReference type="AlphaFoldDB" id="A0A177D959"/>
<dbReference type="KEGG" id="aalt:CC77DRAFT_1065847"/>
<evidence type="ECO:0000313" key="3">
    <source>
        <dbReference type="EMBL" id="OAG15791.1"/>
    </source>
</evidence>
<dbReference type="VEuPathDB" id="FungiDB:CC77DRAFT_1065847"/>
<gene>
    <name evidence="3" type="ORF">CC77DRAFT_1065847</name>
</gene>
<reference evidence="3 4" key="1">
    <citation type="submission" date="2016-05" db="EMBL/GenBank/DDBJ databases">
        <title>Comparative analysis of secretome profiles of manganese(II)-oxidizing ascomycete fungi.</title>
        <authorList>
            <consortium name="DOE Joint Genome Institute"/>
            <person name="Zeiner C.A."/>
            <person name="Purvine S.O."/>
            <person name="Zink E.M."/>
            <person name="Wu S."/>
            <person name="Pasa-Tolic L."/>
            <person name="Chaput D.L."/>
            <person name="Haridas S."/>
            <person name="Grigoriev I.V."/>
            <person name="Santelli C.M."/>
            <person name="Hansel C.M."/>
        </authorList>
    </citation>
    <scope>NUCLEOTIDE SEQUENCE [LARGE SCALE GENOMIC DNA]</scope>
    <source>
        <strain evidence="3 4">SRC1lrK2f</strain>
    </source>
</reference>
<dbReference type="Proteomes" id="UP000077248">
    <property type="component" value="Unassembled WGS sequence"/>
</dbReference>
<accession>A0A177D959</accession>
<keyword evidence="2" id="KW-1133">Transmembrane helix</keyword>
<evidence type="ECO:0000256" key="2">
    <source>
        <dbReference type="SAM" id="Phobius"/>
    </source>
</evidence>
<feature type="transmembrane region" description="Helical" evidence="2">
    <location>
        <begin position="96"/>
        <end position="113"/>
    </location>
</feature>